<feature type="region of interest" description="Disordered" evidence="5">
    <location>
        <begin position="1"/>
        <end position="29"/>
    </location>
</feature>
<dbReference type="GO" id="GO:0008271">
    <property type="term" value="F:secondary active sulfate transmembrane transporter activity"/>
    <property type="evidence" value="ECO:0007669"/>
    <property type="project" value="InterPro"/>
</dbReference>
<protein>
    <recommendedName>
        <fullName evidence="7">STAS domain-containing protein</fullName>
    </recommendedName>
</protein>
<sequence>MVVINDDVFPHHHENDANGGSDDGSESDLGSISQVKQWIRGSCTTELLKRRLPFLQWAPTYTFRSIFHDCIAGFTVALTAIPQGIAYGAVAGLPVEYGLYTAFAGPFVYALLGSVRQITVGPTAVMAIMTHEYTLKGGAPYAIVLSFLAGCIELMAGLLNLGWIMDFISGPVISGFCSAAAVTVIVAQFKTLLGLKFPGSSFAKVFPGIFANWMDISLWDTVLGFSFILLLLLLKNLTLLRKTCTNWSCLRNRHVSKAIWFVSTCRNALAVILGCVIAYSFELYGYHPFNLTGEIKSGVPSFHLPPFSFERPVSNSSNSSNPEFELVTFDTILSDLGMGLAMVPIIAILEQVAIAKAFSNGGKTDSTQEMIAVGMGSIFCSFFGCLPLTASFSRSSVMSASGAKTQFANFFNGFVILIALSFLMPTFYYIPKSVLGAVIIVAVYSMVEFDEILPMWRGRRIELIPFATTFFCCLLINIEYGILAGALIHLLLLAHEATRTKSSYIRYKQQQQGVGERIVLRADRNLYFPTVERFRQALGRIASDNPNESTPRSIVIDMSRVSQVDHTSLKMLKAMLSVWDKKGERYSFANVSPDLERNMLAVLPAGINILRVRTDNDSADSDENAEEAGALLAVSTCGKDGGQRA</sequence>
<keyword evidence="9" id="KW-1185">Reference proteome</keyword>
<evidence type="ECO:0000256" key="6">
    <source>
        <dbReference type="SAM" id="Phobius"/>
    </source>
</evidence>
<reference evidence="8 9" key="1">
    <citation type="journal article" date="2011" name="Science">
        <title>The ecoresponsive genome of Daphnia pulex.</title>
        <authorList>
            <person name="Colbourne J.K."/>
            <person name="Pfrender M.E."/>
            <person name="Gilbert D."/>
            <person name="Thomas W.K."/>
            <person name="Tucker A."/>
            <person name="Oakley T.H."/>
            <person name="Tokishita S."/>
            <person name="Aerts A."/>
            <person name="Arnold G.J."/>
            <person name="Basu M.K."/>
            <person name="Bauer D.J."/>
            <person name="Caceres C.E."/>
            <person name="Carmel L."/>
            <person name="Casola C."/>
            <person name="Choi J.H."/>
            <person name="Detter J.C."/>
            <person name="Dong Q."/>
            <person name="Dusheyko S."/>
            <person name="Eads B.D."/>
            <person name="Frohlich T."/>
            <person name="Geiler-Samerotte K.A."/>
            <person name="Gerlach D."/>
            <person name="Hatcher P."/>
            <person name="Jogdeo S."/>
            <person name="Krijgsveld J."/>
            <person name="Kriventseva E.V."/>
            <person name="Kultz D."/>
            <person name="Laforsch C."/>
            <person name="Lindquist E."/>
            <person name="Lopez J."/>
            <person name="Manak J.R."/>
            <person name="Muller J."/>
            <person name="Pangilinan J."/>
            <person name="Patwardhan R.P."/>
            <person name="Pitluck S."/>
            <person name="Pritham E.J."/>
            <person name="Rechtsteiner A."/>
            <person name="Rho M."/>
            <person name="Rogozin I.B."/>
            <person name="Sakarya O."/>
            <person name="Salamov A."/>
            <person name="Schaack S."/>
            <person name="Shapiro H."/>
            <person name="Shiga Y."/>
            <person name="Skalitzky C."/>
            <person name="Smith Z."/>
            <person name="Souvorov A."/>
            <person name="Sung W."/>
            <person name="Tang Z."/>
            <person name="Tsuchiya D."/>
            <person name="Tu H."/>
            <person name="Vos H."/>
            <person name="Wang M."/>
            <person name="Wolf Y.I."/>
            <person name="Yamagata H."/>
            <person name="Yamada T."/>
            <person name="Ye Y."/>
            <person name="Shaw J.R."/>
            <person name="Andrews J."/>
            <person name="Crease T.J."/>
            <person name="Tang H."/>
            <person name="Lucas S.M."/>
            <person name="Robertson H.M."/>
            <person name="Bork P."/>
            <person name="Koonin E.V."/>
            <person name="Zdobnov E.M."/>
            <person name="Grigoriev I.V."/>
            <person name="Lynch M."/>
            <person name="Boore J.L."/>
        </authorList>
    </citation>
    <scope>NUCLEOTIDE SEQUENCE [LARGE SCALE GENOMIC DNA]</scope>
</reference>
<dbReference type="GO" id="GO:0005886">
    <property type="term" value="C:plasma membrane"/>
    <property type="evidence" value="ECO:0000318"/>
    <property type="project" value="GO_Central"/>
</dbReference>
<dbReference type="InterPro" id="IPR011547">
    <property type="entry name" value="SLC26A/SulP_dom"/>
</dbReference>
<organism evidence="8 9">
    <name type="scientific">Daphnia pulex</name>
    <name type="common">Water flea</name>
    <dbReference type="NCBI Taxonomy" id="6669"/>
    <lineage>
        <taxon>Eukaryota</taxon>
        <taxon>Metazoa</taxon>
        <taxon>Ecdysozoa</taxon>
        <taxon>Arthropoda</taxon>
        <taxon>Crustacea</taxon>
        <taxon>Branchiopoda</taxon>
        <taxon>Diplostraca</taxon>
        <taxon>Cladocera</taxon>
        <taxon>Anomopoda</taxon>
        <taxon>Daphniidae</taxon>
        <taxon>Daphnia</taxon>
    </lineage>
</organism>
<evidence type="ECO:0000256" key="5">
    <source>
        <dbReference type="SAM" id="MobiDB-lite"/>
    </source>
</evidence>
<keyword evidence="2 6" id="KW-0812">Transmembrane</keyword>
<dbReference type="AlphaFoldDB" id="E9G8Z3"/>
<dbReference type="InterPro" id="IPR036513">
    <property type="entry name" value="STAS_dom_sf"/>
</dbReference>
<feature type="transmembrane region" description="Helical" evidence="6">
    <location>
        <begin position="468"/>
        <end position="494"/>
    </location>
</feature>
<feature type="transmembrane region" description="Helical" evidence="6">
    <location>
        <begin position="97"/>
        <end position="119"/>
    </location>
</feature>
<dbReference type="HOGENOM" id="CLU_003182_12_2_1"/>
<dbReference type="KEGG" id="dpx:DAPPUDRAFT_223140"/>
<dbReference type="CDD" id="cd07042">
    <property type="entry name" value="STAS_SulP_like_sulfate_transporter"/>
    <property type="match status" value="1"/>
</dbReference>
<feature type="transmembrane region" description="Helical" evidence="6">
    <location>
        <begin position="168"/>
        <end position="189"/>
    </location>
</feature>
<feature type="transmembrane region" description="Helical" evidence="6">
    <location>
        <begin position="139"/>
        <end position="161"/>
    </location>
</feature>
<dbReference type="PROSITE" id="PS50801">
    <property type="entry name" value="STAS"/>
    <property type="match status" value="1"/>
</dbReference>
<dbReference type="STRING" id="6669.E9G8Z3"/>
<keyword evidence="4 6" id="KW-0472">Membrane</keyword>
<dbReference type="SUPFAM" id="SSF52091">
    <property type="entry name" value="SpoIIaa-like"/>
    <property type="match status" value="1"/>
</dbReference>
<dbReference type="InParanoid" id="E9G8Z3"/>
<dbReference type="InterPro" id="IPR002645">
    <property type="entry name" value="STAS_dom"/>
</dbReference>
<gene>
    <name evidence="8" type="ORF">DAPPUDRAFT_223140</name>
</gene>
<dbReference type="Proteomes" id="UP000000305">
    <property type="component" value="Unassembled WGS sequence"/>
</dbReference>
<feature type="transmembrane region" description="Helical" evidence="6">
    <location>
        <begin position="437"/>
        <end position="456"/>
    </location>
</feature>
<dbReference type="Pfam" id="PF00916">
    <property type="entry name" value="Sulfate_transp"/>
    <property type="match status" value="1"/>
</dbReference>
<dbReference type="PhylomeDB" id="E9G8Z3"/>
<dbReference type="eggNOG" id="KOG0236">
    <property type="taxonomic scope" value="Eukaryota"/>
</dbReference>
<feature type="transmembrane region" description="Helical" evidence="6">
    <location>
        <begin position="336"/>
        <end position="358"/>
    </location>
</feature>
<dbReference type="OMA" id="MAIMTHE"/>
<comment type="subcellular location">
    <subcellularLocation>
        <location evidence="1">Membrane</location>
        <topology evidence="1">Multi-pass membrane protein</topology>
    </subcellularLocation>
</comment>
<name>E9G8Z3_DAPPU</name>
<feature type="transmembrane region" description="Helical" evidence="6">
    <location>
        <begin position="370"/>
        <end position="390"/>
    </location>
</feature>
<evidence type="ECO:0000313" key="8">
    <source>
        <dbReference type="EMBL" id="EFX84187.1"/>
    </source>
</evidence>
<dbReference type="GO" id="GO:0015116">
    <property type="term" value="F:sulfate transmembrane transporter activity"/>
    <property type="evidence" value="ECO:0000318"/>
    <property type="project" value="GO_Central"/>
</dbReference>
<dbReference type="OrthoDB" id="288203at2759"/>
<dbReference type="PROSITE" id="PS01130">
    <property type="entry name" value="SLC26A"/>
    <property type="match status" value="1"/>
</dbReference>
<dbReference type="Gene3D" id="3.30.750.24">
    <property type="entry name" value="STAS domain"/>
    <property type="match status" value="1"/>
</dbReference>
<dbReference type="InterPro" id="IPR018045">
    <property type="entry name" value="S04_transporter_CS"/>
</dbReference>
<keyword evidence="3 6" id="KW-1133">Transmembrane helix</keyword>
<evidence type="ECO:0000313" key="9">
    <source>
        <dbReference type="Proteomes" id="UP000000305"/>
    </source>
</evidence>
<evidence type="ECO:0000256" key="3">
    <source>
        <dbReference type="ARBA" id="ARBA00022989"/>
    </source>
</evidence>
<dbReference type="GO" id="GO:1902476">
    <property type="term" value="P:chloride transmembrane transport"/>
    <property type="evidence" value="ECO:0000318"/>
    <property type="project" value="GO_Central"/>
</dbReference>
<feature type="transmembrane region" description="Helical" evidence="6">
    <location>
        <begin position="258"/>
        <end position="281"/>
    </location>
</feature>
<dbReference type="EMBL" id="GL732535">
    <property type="protein sequence ID" value="EFX84187.1"/>
    <property type="molecule type" value="Genomic_DNA"/>
</dbReference>
<dbReference type="GO" id="GO:1902358">
    <property type="term" value="P:sulfate transmembrane transport"/>
    <property type="evidence" value="ECO:0000318"/>
    <property type="project" value="GO_Central"/>
</dbReference>
<feature type="domain" description="STAS" evidence="7">
    <location>
        <begin position="518"/>
        <end position="599"/>
    </location>
</feature>
<proteinExistence type="predicted"/>
<dbReference type="PANTHER" id="PTHR11814">
    <property type="entry name" value="SULFATE TRANSPORTER"/>
    <property type="match status" value="1"/>
</dbReference>
<dbReference type="InterPro" id="IPR001902">
    <property type="entry name" value="SLC26A/SulP_fam"/>
</dbReference>
<accession>E9G8Z3</accession>
<dbReference type="Pfam" id="PF01740">
    <property type="entry name" value="STAS"/>
    <property type="match status" value="1"/>
</dbReference>
<evidence type="ECO:0000256" key="4">
    <source>
        <dbReference type="ARBA" id="ARBA00023136"/>
    </source>
</evidence>
<feature type="transmembrane region" description="Helical" evidence="6">
    <location>
        <begin position="216"/>
        <end position="237"/>
    </location>
</feature>
<evidence type="ECO:0000256" key="1">
    <source>
        <dbReference type="ARBA" id="ARBA00004141"/>
    </source>
</evidence>
<evidence type="ECO:0000259" key="7">
    <source>
        <dbReference type="PROSITE" id="PS50801"/>
    </source>
</evidence>
<feature type="transmembrane region" description="Helical" evidence="6">
    <location>
        <begin position="66"/>
        <end position="90"/>
    </location>
</feature>
<feature type="transmembrane region" description="Helical" evidence="6">
    <location>
        <begin position="410"/>
        <end position="430"/>
    </location>
</feature>
<evidence type="ECO:0000256" key="2">
    <source>
        <dbReference type="ARBA" id="ARBA00022692"/>
    </source>
</evidence>